<evidence type="ECO:0000256" key="2">
    <source>
        <dbReference type="ARBA" id="ARBA00022574"/>
    </source>
</evidence>
<dbReference type="SUPFAM" id="SSF50978">
    <property type="entry name" value="WD40 repeat-like"/>
    <property type="match status" value="1"/>
</dbReference>
<dbReference type="AlphaFoldDB" id="A0ABD3JBP3"/>
<dbReference type="EC" id="3.1.1.97" evidence="6"/>
<dbReference type="InterPro" id="IPR019775">
    <property type="entry name" value="WD40_repeat_CS"/>
</dbReference>
<evidence type="ECO:0000256" key="8">
    <source>
        <dbReference type="PROSITE-ProRule" id="PRU00221"/>
    </source>
</evidence>
<reference evidence="9 10" key="1">
    <citation type="submission" date="2024-11" db="EMBL/GenBank/DDBJ databases">
        <title>Chromosome-level genome assembly of Eucalyptus globulus Labill. provides insights into its genome evolution.</title>
        <authorList>
            <person name="Li X."/>
        </authorList>
    </citation>
    <scope>NUCLEOTIDE SEQUENCE [LARGE SCALE GENOMIC DNA]</scope>
    <source>
        <strain evidence="9">CL2024</strain>
        <tissue evidence="9">Fresh tender leaves</tissue>
    </source>
</reference>
<dbReference type="EMBL" id="JBJKBG010000008">
    <property type="protein sequence ID" value="KAL3724384.1"/>
    <property type="molecule type" value="Genomic_DNA"/>
</dbReference>
<keyword evidence="3" id="KW-0677">Repeat</keyword>
<dbReference type="Pfam" id="PF00400">
    <property type="entry name" value="WD40"/>
    <property type="match status" value="2"/>
</dbReference>
<dbReference type="PROSITE" id="PS00678">
    <property type="entry name" value="WD_REPEATS_1"/>
    <property type="match status" value="1"/>
</dbReference>
<evidence type="ECO:0000256" key="5">
    <source>
        <dbReference type="ARBA" id="ARBA00038092"/>
    </source>
</evidence>
<comment type="pathway">
    <text evidence="1">Protein modification; peptidyl-diphthamide biosynthesis.</text>
</comment>
<evidence type="ECO:0000256" key="6">
    <source>
        <dbReference type="ARBA" id="ARBA00039131"/>
    </source>
</evidence>
<keyword evidence="4" id="KW-0378">Hydrolase</keyword>
<feature type="repeat" description="WD" evidence="8">
    <location>
        <begin position="172"/>
        <end position="192"/>
    </location>
</feature>
<name>A0ABD3JBP3_EUCGL</name>
<evidence type="ECO:0000256" key="3">
    <source>
        <dbReference type="ARBA" id="ARBA00022737"/>
    </source>
</evidence>
<dbReference type="PANTHER" id="PTHR46042:SF1">
    <property type="entry name" value="DIPHTHINE METHYLTRANSFERASE"/>
    <property type="match status" value="1"/>
</dbReference>
<dbReference type="PANTHER" id="PTHR46042">
    <property type="entry name" value="DIPHTHINE METHYLTRANSFERASE"/>
    <property type="match status" value="1"/>
</dbReference>
<proteinExistence type="inferred from homology"/>
<protein>
    <recommendedName>
        <fullName evidence="6">methylated diphthine methylhydrolase</fullName>
        <ecNumber evidence="6">3.1.1.97</ecNumber>
    </recommendedName>
</protein>
<dbReference type="PROSITE" id="PS50082">
    <property type="entry name" value="WD_REPEATS_2"/>
    <property type="match status" value="1"/>
</dbReference>
<dbReference type="InterPro" id="IPR015943">
    <property type="entry name" value="WD40/YVTN_repeat-like_dom_sf"/>
</dbReference>
<evidence type="ECO:0000256" key="4">
    <source>
        <dbReference type="ARBA" id="ARBA00022801"/>
    </source>
</evidence>
<comment type="similarity">
    <text evidence="5">Belongs to the DPH7 family.</text>
</comment>
<organism evidence="9 10">
    <name type="scientific">Eucalyptus globulus</name>
    <name type="common">Tasmanian blue gum</name>
    <dbReference type="NCBI Taxonomy" id="34317"/>
    <lineage>
        <taxon>Eukaryota</taxon>
        <taxon>Viridiplantae</taxon>
        <taxon>Streptophyta</taxon>
        <taxon>Embryophyta</taxon>
        <taxon>Tracheophyta</taxon>
        <taxon>Spermatophyta</taxon>
        <taxon>Magnoliopsida</taxon>
        <taxon>eudicotyledons</taxon>
        <taxon>Gunneridae</taxon>
        <taxon>Pentapetalae</taxon>
        <taxon>rosids</taxon>
        <taxon>malvids</taxon>
        <taxon>Myrtales</taxon>
        <taxon>Myrtaceae</taxon>
        <taxon>Myrtoideae</taxon>
        <taxon>Eucalypteae</taxon>
        <taxon>Eucalyptus</taxon>
    </lineage>
</organism>
<evidence type="ECO:0000313" key="9">
    <source>
        <dbReference type="EMBL" id="KAL3724384.1"/>
    </source>
</evidence>
<evidence type="ECO:0000256" key="7">
    <source>
        <dbReference type="ARBA" id="ARBA00047551"/>
    </source>
</evidence>
<dbReference type="InterPro" id="IPR001680">
    <property type="entry name" value="WD40_rpt"/>
</dbReference>
<gene>
    <name evidence="9" type="ORF">ACJRO7_029541</name>
</gene>
<dbReference type="Proteomes" id="UP001634007">
    <property type="component" value="Unassembled WGS sequence"/>
</dbReference>
<comment type="caution">
    <text evidence="9">The sequence shown here is derived from an EMBL/GenBank/DDBJ whole genome shotgun (WGS) entry which is preliminary data.</text>
</comment>
<sequence length="294" mass="32748">MNIAHFYLDGNIDAVEFCPHKSYNHVLAASTSTLQEGQLDLLHCLESTDIFYIKWSPVEANIGCPLLAQADSDGYVKVHGLESSSDGPEEKGLVLREVTGVKISSSMCLCLDWNPSATLIVVGLSDGSVSLLSHFETEIEIEQEWKHMILSLFQNSKEYKMGVCYITKSISDPNVVLTGSYDEHIRVWDIRSISKPVNQSSICFGGGVWRIKQHPHVPSVVLAACMHDGFALVDLRGEAIKIAETYNRHSSLAYGADWQKGTSKERKRENMVIATCSFYDRLIRICTPQCNIFA</sequence>
<keyword evidence="10" id="KW-1185">Reference proteome</keyword>
<dbReference type="InterPro" id="IPR052415">
    <property type="entry name" value="Diphthine_MTase"/>
</dbReference>
<dbReference type="InterPro" id="IPR036322">
    <property type="entry name" value="WD40_repeat_dom_sf"/>
</dbReference>
<keyword evidence="2 8" id="KW-0853">WD repeat</keyword>
<comment type="catalytic activity">
    <reaction evidence="7">
        <text>diphthine methyl ester-[translation elongation factor 2] + H2O = diphthine-[translation elongation factor 2] + methanol + H(+)</text>
        <dbReference type="Rhea" id="RHEA:42656"/>
        <dbReference type="Rhea" id="RHEA-COMP:10172"/>
        <dbReference type="Rhea" id="RHEA-COMP:10173"/>
        <dbReference type="ChEBI" id="CHEBI:15377"/>
        <dbReference type="ChEBI" id="CHEBI:15378"/>
        <dbReference type="ChEBI" id="CHEBI:17790"/>
        <dbReference type="ChEBI" id="CHEBI:79005"/>
        <dbReference type="ChEBI" id="CHEBI:82696"/>
        <dbReference type="EC" id="3.1.1.97"/>
    </reaction>
</comment>
<evidence type="ECO:0000256" key="1">
    <source>
        <dbReference type="ARBA" id="ARBA00005156"/>
    </source>
</evidence>
<evidence type="ECO:0000313" key="10">
    <source>
        <dbReference type="Proteomes" id="UP001634007"/>
    </source>
</evidence>
<dbReference type="Gene3D" id="2.130.10.10">
    <property type="entry name" value="YVTN repeat-like/Quinoprotein amine dehydrogenase"/>
    <property type="match status" value="2"/>
</dbReference>
<accession>A0ABD3JBP3</accession>
<dbReference type="GO" id="GO:0061685">
    <property type="term" value="F:diphthine methylesterase activity"/>
    <property type="evidence" value="ECO:0007669"/>
    <property type="project" value="UniProtKB-EC"/>
</dbReference>